<keyword evidence="1" id="KW-1133">Transmembrane helix</keyword>
<name>A0A4U8Q2D2_9FIRM</name>
<feature type="transmembrane region" description="Helical" evidence="1">
    <location>
        <begin position="374"/>
        <end position="393"/>
    </location>
</feature>
<evidence type="ECO:0000256" key="1">
    <source>
        <dbReference type="SAM" id="Phobius"/>
    </source>
</evidence>
<comment type="caution">
    <text evidence="3">The sequence shown here is derived from an EMBL/GenBank/DDBJ whole genome shotgun (WGS) entry which is preliminary data.</text>
</comment>
<feature type="transmembrane region" description="Helical" evidence="1">
    <location>
        <begin position="217"/>
        <end position="234"/>
    </location>
</feature>
<dbReference type="Proteomes" id="UP000306509">
    <property type="component" value="Unassembled WGS sequence"/>
</dbReference>
<proteinExistence type="predicted"/>
<accession>A0A4U8Q2D2</accession>
<feature type="transmembrane region" description="Helical" evidence="1">
    <location>
        <begin position="124"/>
        <end position="143"/>
    </location>
</feature>
<feature type="transmembrane region" description="Helical" evidence="1">
    <location>
        <begin position="281"/>
        <end position="301"/>
    </location>
</feature>
<reference evidence="3 4" key="1">
    <citation type="journal article" date="2019" name="Anaerobe">
        <title>Detection of Robinsoniella peoriensis in multiple bone samples of a trauma patient.</title>
        <authorList>
            <person name="Schrottner P."/>
            <person name="Hartwich K."/>
            <person name="Bunk B."/>
            <person name="Schober I."/>
            <person name="Helbig S."/>
            <person name="Rudolph W.W."/>
            <person name="Gunzer F."/>
        </authorList>
    </citation>
    <scope>NUCLEOTIDE SEQUENCE [LARGE SCALE GENOMIC DNA]</scope>
    <source>
        <strain evidence="3 4">DSM 106044</strain>
    </source>
</reference>
<feature type="transmembrane region" description="Helical" evidence="1">
    <location>
        <begin position="178"/>
        <end position="205"/>
    </location>
</feature>
<feature type="transmembrane region" description="Helical" evidence="1">
    <location>
        <begin position="97"/>
        <end position="118"/>
    </location>
</feature>
<feature type="transmembrane region" description="Helical" evidence="1">
    <location>
        <begin position="454"/>
        <end position="475"/>
    </location>
</feature>
<feature type="transmembrane region" description="Helical" evidence="1">
    <location>
        <begin position="424"/>
        <end position="442"/>
    </location>
</feature>
<sequence length="1218" mass="137811">MLEAKKIEKKIDKSRLVQITIVLILLINVVFSINNVGQLIDTENGSKIWGLIYGLQGGDWSSYMESGSTISFLYSLFLVPVSLVLKSSVATYKVGILMNSFLLVCTFFLSINILQKIMPNKSKTFLTIICSILLIFPGYFSVCYIANPDILMLFIFVIDIYILYSICNNPSFKKILVLGIFLGLGVMVHAFMICVAISGIIALILMVRDSKVKENHVLVTILVVIFIVLIGNGLEKYWLLGISERSDTSIKSSLSIFFEGIYSGLINYNIFEILQSAITKFYSIVIGSCFIFLYGIWYLIRKTHLKKDEFYKKILYCFSGLSIFLVYIASTLGDMSTNNFEQIFDSSIVFLFLGPIIILGIIEFVECKNWMSHLSIIIIIAIGLTFGVGKLLLQVDNSNINFYNFGIVSTFYKYFEDYSIVNQLYLLVTIITIILCIVAFLFHTNIKNSIIKKINIVLALVFSGFLFILFNYSLITNDIFLINKDVETNYARLISLTDITSENNIFFICDNSNQIDDALKLQFLLGGKKLNVVTRYSSKSKDYDLKINNKFVENIKSNNDMFVLMSSSSNNIEEYMSKFQIIDLTKKLALFSKSSSEDESLLLNEIENRIYTVENEDTTALSPGTYDSTVEIKVNSIGDNGVGTLQVMNGNTVVSKMEITDTSSMLNNKLTINLPFTTEKILKTVSYKIIPNSGSDLEIKNVIYRQKNNKLNFGMNNENKLKQIISIINKLDNVLGMKGKVCIARDNTKLDTSTEYMSQLLPNNKVFSNSNDSSFSDADYYIFSANDRLFYNYLDEYVILEMNDNYILMTRKESKQAKNIESIGKDILSIGKNIDIRAFLKKTNGKYDYNTPINLMSGNFNYALELVSSNENLSNIESEELVKIILMNSDEIIAEKMVSSTDFKNGIAEIKIPISSPTTIKSLSYKIEGSESVYCKPIYLEMLSAKFEIGSDERTAINKISNVVNNIKSNSNLYYVTSLSNKARGIYSTSELQKLCPDNSVRSSTRSEVEKINQDCFLLIKDFNSDMFRLTKKYTMIALESNYSLWAKSDGQILLKALENGVVPLSNGERLPATIFGYDETDQKLVDIPSGNYRISIDITKVNFEDGDKVFLELVNQISDQTINKDIDSLINNQIDNGLVESNALDDEAYRNSLRNTIKEKTILSTYEVDNKIFHNSDSALVTIDIRSDIDIDNLSLNIINVGKSNIKTKMCWIERKD</sequence>
<dbReference type="EMBL" id="QGQD01000079">
    <property type="protein sequence ID" value="TLC98894.1"/>
    <property type="molecule type" value="Genomic_DNA"/>
</dbReference>
<dbReference type="AlphaFoldDB" id="A0A4U8Q2D2"/>
<dbReference type="InterPro" id="IPR038731">
    <property type="entry name" value="RgtA/B/C-like"/>
</dbReference>
<dbReference type="Pfam" id="PF13231">
    <property type="entry name" value="PMT_2"/>
    <property type="match status" value="1"/>
</dbReference>
<keyword evidence="1" id="KW-0472">Membrane</keyword>
<gene>
    <name evidence="3" type="ORF">DSM106044_04224</name>
</gene>
<feature type="transmembrane region" description="Helical" evidence="1">
    <location>
        <begin position="342"/>
        <end position="362"/>
    </location>
</feature>
<keyword evidence="1" id="KW-0812">Transmembrane</keyword>
<keyword evidence="4" id="KW-1185">Reference proteome</keyword>
<evidence type="ECO:0000313" key="3">
    <source>
        <dbReference type="EMBL" id="TLC98894.1"/>
    </source>
</evidence>
<evidence type="ECO:0000259" key="2">
    <source>
        <dbReference type="Pfam" id="PF13231"/>
    </source>
</evidence>
<evidence type="ECO:0000313" key="4">
    <source>
        <dbReference type="Proteomes" id="UP000306509"/>
    </source>
</evidence>
<feature type="transmembrane region" description="Helical" evidence="1">
    <location>
        <begin position="21"/>
        <end position="40"/>
    </location>
</feature>
<feature type="transmembrane region" description="Helical" evidence="1">
    <location>
        <begin position="150"/>
        <end position="166"/>
    </location>
</feature>
<feature type="transmembrane region" description="Helical" evidence="1">
    <location>
        <begin position="313"/>
        <end position="330"/>
    </location>
</feature>
<organism evidence="3 4">
    <name type="scientific">Robinsoniella peoriensis</name>
    <dbReference type="NCBI Taxonomy" id="180332"/>
    <lineage>
        <taxon>Bacteria</taxon>
        <taxon>Bacillati</taxon>
        <taxon>Bacillota</taxon>
        <taxon>Clostridia</taxon>
        <taxon>Lachnospirales</taxon>
        <taxon>Lachnospiraceae</taxon>
        <taxon>Robinsoniella</taxon>
    </lineage>
</organism>
<feature type="domain" description="Glycosyltransferase RgtA/B/C/D-like" evidence="2">
    <location>
        <begin position="94"/>
        <end position="228"/>
    </location>
</feature>
<protein>
    <recommendedName>
        <fullName evidence="2">Glycosyltransferase RgtA/B/C/D-like domain-containing protein</fullName>
    </recommendedName>
</protein>